<protein>
    <submittedName>
        <fullName evidence="2">Uncharacterized protein</fullName>
    </submittedName>
</protein>
<feature type="region of interest" description="Disordered" evidence="1">
    <location>
        <begin position="23"/>
        <end position="81"/>
    </location>
</feature>
<sequence length="81" mass="8583">MQYPRVDKPEIVVAVAPIAVFVGSSDRESGGATSIGGNLSDSTTDVLSANEEQSNDTSLQTSQPWLQSNASSQMHRRNSSS</sequence>
<dbReference type="AlphaFoldDB" id="A0ABD2BH89"/>
<accession>A0ABD2BH89</accession>
<keyword evidence="4" id="KW-1185">Reference proteome</keyword>
<organism evidence="2 4">
    <name type="scientific">Vespula squamosa</name>
    <name type="common">Southern yellow jacket</name>
    <name type="synonym">Wasp</name>
    <dbReference type="NCBI Taxonomy" id="30214"/>
    <lineage>
        <taxon>Eukaryota</taxon>
        <taxon>Metazoa</taxon>
        <taxon>Ecdysozoa</taxon>
        <taxon>Arthropoda</taxon>
        <taxon>Hexapoda</taxon>
        <taxon>Insecta</taxon>
        <taxon>Pterygota</taxon>
        <taxon>Neoptera</taxon>
        <taxon>Endopterygota</taxon>
        <taxon>Hymenoptera</taxon>
        <taxon>Apocrita</taxon>
        <taxon>Aculeata</taxon>
        <taxon>Vespoidea</taxon>
        <taxon>Vespidae</taxon>
        <taxon>Vespinae</taxon>
        <taxon>Vespula</taxon>
    </lineage>
</organism>
<evidence type="ECO:0000313" key="3">
    <source>
        <dbReference type="EMBL" id="KAL2741509.1"/>
    </source>
</evidence>
<comment type="caution">
    <text evidence="2">The sequence shown here is derived from an EMBL/GenBank/DDBJ whole genome shotgun (WGS) entry which is preliminary data.</text>
</comment>
<dbReference type="Proteomes" id="UP001607302">
    <property type="component" value="Unassembled WGS sequence"/>
</dbReference>
<evidence type="ECO:0000313" key="2">
    <source>
        <dbReference type="EMBL" id="KAL2732127.1"/>
    </source>
</evidence>
<evidence type="ECO:0000313" key="4">
    <source>
        <dbReference type="Proteomes" id="UP001607302"/>
    </source>
</evidence>
<name>A0ABD2BH89_VESSQ</name>
<proteinExistence type="predicted"/>
<evidence type="ECO:0000256" key="1">
    <source>
        <dbReference type="SAM" id="MobiDB-lite"/>
    </source>
</evidence>
<dbReference type="EMBL" id="JAUDFV010000013">
    <property type="protein sequence ID" value="KAL2741509.1"/>
    <property type="molecule type" value="Genomic_DNA"/>
</dbReference>
<feature type="compositionally biased region" description="Polar residues" evidence="1">
    <location>
        <begin position="31"/>
        <end position="73"/>
    </location>
</feature>
<reference evidence="2 4" key="1">
    <citation type="journal article" date="2024" name="Ann. Entomol. Soc. Am.">
        <title>Genomic analyses of the southern and eastern yellowjacket wasps (Hymenoptera: Vespidae) reveal evolutionary signatures of social life.</title>
        <authorList>
            <person name="Catto M.A."/>
            <person name="Caine P.B."/>
            <person name="Orr S.E."/>
            <person name="Hunt B.G."/>
            <person name="Goodisman M.A.D."/>
        </authorList>
    </citation>
    <scope>NUCLEOTIDE SEQUENCE [LARGE SCALE GENOMIC DNA]</scope>
    <source>
        <strain evidence="2">233</strain>
        <tissue evidence="2">Head and thorax</tissue>
    </source>
</reference>
<gene>
    <name evidence="3" type="ORF">V1478_000097</name>
    <name evidence="2" type="ORF">V1478_004347</name>
</gene>
<dbReference type="EMBL" id="JAUDFV010000095">
    <property type="protein sequence ID" value="KAL2732127.1"/>
    <property type="molecule type" value="Genomic_DNA"/>
</dbReference>